<accession>A0A2S2C2D3</accession>
<dbReference type="GO" id="GO:0003677">
    <property type="term" value="F:DNA binding"/>
    <property type="evidence" value="ECO:0007669"/>
    <property type="project" value="InterPro"/>
</dbReference>
<name>A0A2S2C2D3_9NOCA</name>
<dbReference type="OrthoDB" id="9887912at2"/>
<organism evidence="1 2">
    <name type="scientific">Rhodococcus oxybenzonivorans</name>
    <dbReference type="NCBI Taxonomy" id="1990687"/>
    <lineage>
        <taxon>Bacteria</taxon>
        <taxon>Bacillati</taxon>
        <taxon>Actinomycetota</taxon>
        <taxon>Actinomycetes</taxon>
        <taxon>Mycobacteriales</taxon>
        <taxon>Nocardiaceae</taxon>
        <taxon>Rhodococcus</taxon>
    </lineage>
</organism>
<keyword evidence="2" id="KW-1185">Reference proteome</keyword>
<dbReference type="EMBL" id="CP021354">
    <property type="protein sequence ID" value="AWK75045.1"/>
    <property type="molecule type" value="Genomic_DNA"/>
</dbReference>
<dbReference type="RefSeq" id="WP_109334530.1">
    <property type="nucleotide sequence ID" value="NZ_CP021354.1"/>
</dbReference>
<evidence type="ECO:0000313" key="1">
    <source>
        <dbReference type="EMBL" id="AWK75045.1"/>
    </source>
</evidence>
<sequence>MQNPEVTSRLAALDAVLWAIDNRHELDDLALASANEAELVAELQRLHGFTDEQCGFVVTSSARVLTQQYRNKIAAEREEALKDLRD</sequence>
<dbReference type="KEGG" id="roz:CBI38_29325"/>
<dbReference type="Gene3D" id="1.10.268.10">
    <property type="entry name" value="Topoisomerase, domain 3"/>
    <property type="match status" value="1"/>
</dbReference>
<dbReference type="InterPro" id="IPR013757">
    <property type="entry name" value="Topo_IIA_A_a_sf"/>
</dbReference>
<gene>
    <name evidence="1" type="ORF">CBI38_29325</name>
</gene>
<dbReference type="GO" id="GO:0003918">
    <property type="term" value="F:DNA topoisomerase type II (double strand cut, ATP-hydrolyzing) activity"/>
    <property type="evidence" value="ECO:0007669"/>
    <property type="project" value="InterPro"/>
</dbReference>
<dbReference type="AlphaFoldDB" id="A0A2S2C2D3"/>
<protein>
    <submittedName>
        <fullName evidence="1">Uncharacterized protein</fullName>
    </submittedName>
</protein>
<evidence type="ECO:0000313" key="2">
    <source>
        <dbReference type="Proteomes" id="UP000245711"/>
    </source>
</evidence>
<dbReference type="GO" id="GO:0005524">
    <property type="term" value="F:ATP binding"/>
    <property type="evidence" value="ECO:0007669"/>
    <property type="project" value="InterPro"/>
</dbReference>
<reference evidence="1 2" key="1">
    <citation type="submission" date="2017-05" db="EMBL/GenBank/DDBJ databases">
        <title>Isolation of Rhodococcus sp. S2-17 biodegrading of BP-3.</title>
        <authorList>
            <person name="Lee Y."/>
            <person name="Kim K.H."/>
            <person name="Chun B.H."/>
            <person name="Jung H.S."/>
            <person name="Jeon C.O."/>
        </authorList>
    </citation>
    <scope>NUCLEOTIDE SEQUENCE [LARGE SCALE GENOMIC DNA]</scope>
    <source>
        <strain evidence="1 2">S2-17</strain>
    </source>
</reference>
<dbReference type="Proteomes" id="UP000245711">
    <property type="component" value="Chromosome"/>
</dbReference>
<proteinExistence type="predicted"/>